<dbReference type="SMART" id="SM00271">
    <property type="entry name" value="DnaJ"/>
    <property type="match status" value="1"/>
</dbReference>
<dbReference type="InterPro" id="IPR054076">
    <property type="entry name" value="ZUO1-like_ZHD"/>
</dbReference>
<dbReference type="PROSITE" id="PS00636">
    <property type="entry name" value="DNAJ_1"/>
    <property type="match status" value="1"/>
</dbReference>
<dbReference type="InterPro" id="IPR036869">
    <property type="entry name" value="J_dom_sf"/>
</dbReference>
<dbReference type="SMART" id="SM00451">
    <property type="entry name" value="ZnF_U1"/>
    <property type="match status" value="1"/>
</dbReference>
<evidence type="ECO:0000259" key="8">
    <source>
        <dbReference type="PROSITE" id="PS50157"/>
    </source>
</evidence>
<feature type="compositionally biased region" description="Basic and acidic residues" evidence="6">
    <location>
        <begin position="399"/>
        <end position="419"/>
    </location>
</feature>
<dbReference type="PROSITE" id="PS50076">
    <property type="entry name" value="DNAJ_2"/>
    <property type="match status" value="1"/>
</dbReference>
<accession>A0A7I8WWJ6</accession>
<evidence type="ECO:0000256" key="2">
    <source>
        <dbReference type="ARBA" id="ARBA00022771"/>
    </source>
</evidence>
<reference evidence="9" key="1">
    <citation type="submission" date="2020-09" db="EMBL/GenBank/DDBJ databases">
        <authorList>
            <person name="Kikuchi T."/>
        </authorList>
    </citation>
    <scope>NUCLEOTIDE SEQUENCE</scope>
    <source>
        <strain evidence="9">Ka4C1</strain>
    </source>
</reference>
<evidence type="ECO:0000313" key="9">
    <source>
        <dbReference type="EMBL" id="CAD5216329.1"/>
    </source>
</evidence>
<evidence type="ECO:0000256" key="1">
    <source>
        <dbReference type="ARBA" id="ARBA00022723"/>
    </source>
</evidence>
<evidence type="ECO:0000256" key="4">
    <source>
        <dbReference type="PROSITE-ProRule" id="PRU00042"/>
    </source>
</evidence>
<dbReference type="Gene3D" id="1.10.287.110">
    <property type="entry name" value="DnaJ domain"/>
    <property type="match status" value="1"/>
</dbReference>
<keyword evidence="1" id="KW-0479">Metal-binding</keyword>
<dbReference type="InterPro" id="IPR003604">
    <property type="entry name" value="Matrin/U1-like-C_Znf_C2H2"/>
</dbReference>
<dbReference type="InterPro" id="IPR018253">
    <property type="entry name" value="DnaJ_domain_CS"/>
</dbReference>
<evidence type="ECO:0000256" key="5">
    <source>
        <dbReference type="SAM" id="Coils"/>
    </source>
</evidence>
<protein>
    <submittedName>
        <fullName evidence="9">(pine wood nematode) hypothetical protein</fullName>
    </submittedName>
</protein>
<dbReference type="PROSITE" id="PS00028">
    <property type="entry name" value="ZINC_FINGER_C2H2_1"/>
    <property type="match status" value="2"/>
</dbReference>
<dbReference type="InterPro" id="IPR036236">
    <property type="entry name" value="Znf_C2H2_sf"/>
</dbReference>
<dbReference type="AlphaFoldDB" id="A0A7I8WWJ6"/>
<dbReference type="Proteomes" id="UP000659654">
    <property type="component" value="Unassembled WGS sequence"/>
</dbReference>
<evidence type="ECO:0000259" key="7">
    <source>
        <dbReference type="PROSITE" id="PS50076"/>
    </source>
</evidence>
<feature type="domain" description="J" evidence="7">
    <location>
        <begin position="27"/>
        <end position="94"/>
    </location>
</feature>
<dbReference type="InterPro" id="IPR051964">
    <property type="entry name" value="Chaperone_stress_response"/>
</dbReference>
<comment type="caution">
    <text evidence="9">The sequence shown here is derived from an EMBL/GenBank/DDBJ whole genome shotgun (WGS) entry which is preliminary data.</text>
</comment>
<dbReference type="SUPFAM" id="SSF57667">
    <property type="entry name" value="beta-beta-alpha zinc fingers"/>
    <property type="match status" value="1"/>
</dbReference>
<dbReference type="SMR" id="A0A7I8WWJ6"/>
<name>A0A7I8WWJ6_BURXY</name>
<keyword evidence="2 4" id="KW-0863">Zinc-finger</keyword>
<dbReference type="Pfam" id="PF00226">
    <property type="entry name" value="DnaJ"/>
    <property type="match status" value="1"/>
</dbReference>
<feature type="region of interest" description="Disordered" evidence="6">
    <location>
        <begin position="356"/>
        <end position="442"/>
    </location>
</feature>
<gene>
    <name evidence="9" type="ORF">BXYJ_LOCUS4475</name>
</gene>
<dbReference type="Gene3D" id="3.30.160.60">
    <property type="entry name" value="Classic Zinc Finger"/>
    <property type="match status" value="1"/>
</dbReference>
<dbReference type="Pfam" id="PF12171">
    <property type="entry name" value="zf-C2H2_jaz"/>
    <property type="match status" value="1"/>
</dbReference>
<dbReference type="InterPro" id="IPR013087">
    <property type="entry name" value="Znf_C2H2_type"/>
</dbReference>
<dbReference type="GO" id="GO:0003676">
    <property type="term" value="F:nucleic acid binding"/>
    <property type="evidence" value="ECO:0007669"/>
    <property type="project" value="InterPro"/>
</dbReference>
<proteinExistence type="predicted"/>
<organism evidence="9 10">
    <name type="scientific">Bursaphelenchus xylophilus</name>
    <name type="common">Pinewood nematode worm</name>
    <name type="synonym">Aphelenchoides xylophilus</name>
    <dbReference type="NCBI Taxonomy" id="6326"/>
    <lineage>
        <taxon>Eukaryota</taxon>
        <taxon>Metazoa</taxon>
        <taxon>Ecdysozoa</taxon>
        <taxon>Nematoda</taxon>
        <taxon>Chromadorea</taxon>
        <taxon>Rhabditida</taxon>
        <taxon>Tylenchina</taxon>
        <taxon>Tylenchomorpha</taxon>
        <taxon>Aphelenchoidea</taxon>
        <taxon>Aphelenchoididae</taxon>
        <taxon>Bursaphelenchus</taxon>
    </lineage>
</organism>
<feature type="compositionally biased region" description="Acidic residues" evidence="6">
    <location>
        <begin position="356"/>
        <end position="366"/>
    </location>
</feature>
<evidence type="ECO:0000256" key="6">
    <source>
        <dbReference type="SAM" id="MobiDB-lite"/>
    </source>
</evidence>
<dbReference type="Pfam" id="PF21884">
    <property type="entry name" value="ZUO1-like_ZHD"/>
    <property type="match status" value="1"/>
</dbReference>
<dbReference type="PANTHER" id="PTHR44029:SF1">
    <property type="entry name" value="DNAJ HOMOLOG SUBFAMILY C MEMBER 21"/>
    <property type="match status" value="1"/>
</dbReference>
<feature type="compositionally biased region" description="Basic residues" evidence="6">
    <location>
        <begin position="371"/>
        <end position="380"/>
    </location>
</feature>
<dbReference type="Proteomes" id="UP000582659">
    <property type="component" value="Unassembled WGS sequence"/>
</dbReference>
<dbReference type="PRINTS" id="PR00625">
    <property type="entry name" value="JDOMAIN"/>
</dbReference>
<feature type="coiled-coil region" evidence="5">
    <location>
        <begin position="205"/>
        <end position="265"/>
    </location>
</feature>
<dbReference type="OrthoDB" id="10250354at2759"/>
<dbReference type="SUPFAM" id="SSF46565">
    <property type="entry name" value="Chaperone J-domain"/>
    <property type="match status" value="1"/>
</dbReference>
<dbReference type="InterPro" id="IPR001623">
    <property type="entry name" value="DnaJ_domain"/>
</dbReference>
<dbReference type="GO" id="GO:0008270">
    <property type="term" value="F:zinc ion binding"/>
    <property type="evidence" value="ECO:0007669"/>
    <property type="project" value="UniProtKB-KW"/>
</dbReference>
<evidence type="ECO:0000313" key="10">
    <source>
        <dbReference type="Proteomes" id="UP000659654"/>
    </source>
</evidence>
<dbReference type="PANTHER" id="PTHR44029">
    <property type="entry name" value="DNAJ HOMOLOG SUBFAMILY C MEMBER 21"/>
    <property type="match status" value="1"/>
</dbReference>
<dbReference type="GO" id="GO:0005737">
    <property type="term" value="C:cytoplasm"/>
    <property type="evidence" value="ECO:0007669"/>
    <property type="project" value="TreeGrafter"/>
</dbReference>
<dbReference type="InterPro" id="IPR022755">
    <property type="entry name" value="Znf_C2H2_jaz"/>
</dbReference>
<dbReference type="EMBL" id="CAJFCV020000002">
    <property type="protein sequence ID" value="CAG9099305.1"/>
    <property type="molecule type" value="Genomic_DNA"/>
</dbReference>
<dbReference type="EMBL" id="CAJFDI010000002">
    <property type="protein sequence ID" value="CAD5216329.1"/>
    <property type="molecule type" value="Genomic_DNA"/>
</dbReference>
<keyword evidence="10" id="KW-1185">Reference proteome</keyword>
<dbReference type="CDD" id="cd06257">
    <property type="entry name" value="DnaJ"/>
    <property type="match status" value="1"/>
</dbReference>
<dbReference type="SMART" id="SM00355">
    <property type="entry name" value="ZnF_C2H2"/>
    <property type="match status" value="2"/>
</dbReference>
<evidence type="ECO:0000256" key="3">
    <source>
        <dbReference type="ARBA" id="ARBA00022833"/>
    </source>
</evidence>
<feature type="region of interest" description="Disordered" evidence="6">
    <location>
        <begin position="477"/>
        <end position="496"/>
    </location>
</feature>
<feature type="domain" description="C2H2-type" evidence="8">
    <location>
        <begin position="313"/>
        <end position="337"/>
    </location>
</feature>
<keyword evidence="5" id="KW-0175">Coiled coil</keyword>
<dbReference type="PROSITE" id="PS50157">
    <property type="entry name" value="ZINC_FINGER_C2H2_2"/>
    <property type="match status" value="1"/>
</dbReference>
<keyword evidence="3" id="KW-0862">Zinc</keyword>
<sequence>MGIFDDFFEKARSFLGQEEETQQTKKCYYELLEVPRDATDDEIKRSYRKLALKYHPDKVEPERREECTAYFVLLQAAYEVLSDPQERAFYDKHRENIIQGSSPEEKKDTGINLYPFFQKCFNGFEDDEDGFYSVYRQLFDKLAAEEYPYIEDEEDRGFPSFGYANSEYDQVVGPFYGFWSSFSTLRSFAWLDKYDLRQAPDRYTLKCMEKENKKLRDAGKKQRNEEVRDLVAYVRKRDKRIQKYRAELEDRKLKEFERVENERRRQIRENLERFKDNEVVEISQDHLDDLEKLETELDEQFGALECDDDDAEFFCIVCEKKFKTKKSFQNHEKSKKHKQAVNELREFMNEDDQTLFGEGEEENEDELQQKQGKRKKKKKRGMTEKPTNEEQPQPSEALPEERSPEEQPLEEAKVEEKAKKEKKRKPKEAEGTKQDGPTVPVPSECQVCKLEFPSRSKLFAHIKDSGHAALKTEVTVPNTTRQKKKKRCFERAAGPGPPFLLKKKKVELIRNPEGAVIKKTMENR</sequence>